<accession>A0A2U3QKB8</accession>
<feature type="signal peptide" evidence="1">
    <location>
        <begin position="1"/>
        <end position="23"/>
    </location>
</feature>
<evidence type="ECO:0000313" key="2">
    <source>
        <dbReference type="EMBL" id="SPQ01863.1"/>
    </source>
</evidence>
<reference evidence="3" key="1">
    <citation type="submission" date="2018-03" db="EMBL/GenBank/DDBJ databases">
        <authorList>
            <person name="Zecchin S."/>
        </authorList>
    </citation>
    <scope>NUCLEOTIDE SEQUENCE [LARGE SCALE GENOMIC DNA]</scope>
</reference>
<dbReference type="Proteomes" id="UP000245125">
    <property type="component" value="Unassembled WGS sequence"/>
</dbReference>
<feature type="chain" id="PRO_5015421530" description="Periplasmic heavy metal sensor" evidence="1">
    <location>
        <begin position="24"/>
        <end position="132"/>
    </location>
</feature>
<dbReference type="AlphaFoldDB" id="A0A2U3QKB8"/>
<evidence type="ECO:0000313" key="3">
    <source>
        <dbReference type="Proteomes" id="UP000245125"/>
    </source>
</evidence>
<dbReference type="EMBL" id="OUUY01000126">
    <property type="protein sequence ID" value="SPQ01863.1"/>
    <property type="molecule type" value="Genomic_DNA"/>
</dbReference>
<evidence type="ECO:0008006" key="4">
    <source>
        <dbReference type="Google" id="ProtNLM"/>
    </source>
</evidence>
<gene>
    <name evidence="2" type="ORF">NBG4_760010</name>
</gene>
<name>A0A2U3QKB8_9BACT</name>
<protein>
    <recommendedName>
        <fullName evidence="4">Periplasmic heavy metal sensor</fullName>
    </recommendedName>
</protein>
<sequence length="132" mass="14117">MKKWLMISIVVAVVALTVTGARAFGPGNGMGRGACYGTCPMAGITTTSEQSQNFAKFQSSILPLKQSMLRLKTELVTLRLQTPTDWAAVSAKQKEIIDVRTEIQKKAAESGFVGSGCGMRCNGQGRMGRMGL</sequence>
<organism evidence="2 3">
    <name type="scientific">Candidatus Sulfobium mesophilum</name>
    <dbReference type="NCBI Taxonomy" id="2016548"/>
    <lineage>
        <taxon>Bacteria</taxon>
        <taxon>Pseudomonadati</taxon>
        <taxon>Nitrospirota</taxon>
        <taxon>Nitrospiria</taxon>
        <taxon>Nitrospirales</taxon>
        <taxon>Nitrospiraceae</taxon>
        <taxon>Candidatus Sulfobium</taxon>
    </lineage>
</organism>
<proteinExistence type="predicted"/>
<evidence type="ECO:0000256" key="1">
    <source>
        <dbReference type="SAM" id="SignalP"/>
    </source>
</evidence>
<dbReference type="Gene3D" id="1.20.120.1490">
    <property type="match status" value="1"/>
</dbReference>
<keyword evidence="3" id="KW-1185">Reference proteome</keyword>
<keyword evidence="1" id="KW-0732">Signal</keyword>